<name>A0A5N6QNZ6_9ROSI</name>
<evidence type="ECO:0000256" key="1">
    <source>
        <dbReference type="SAM" id="MobiDB-lite"/>
    </source>
</evidence>
<feature type="domain" description="Vacuolar protein sorting-associated protein 13 VPS13 adaptor binding" evidence="2">
    <location>
        <begin position="1996"/>
        <end position="2414"/>
    </location>
</feature>
<proteinExistence type="predicted"/>
<dbReference type="InterPro" id="IPR009543">
    <property type="entry name" value="VPS13_VAB"/>
</dbReference>
<feature type="compositionally biased region" description="Polar residues" evidence="1">
    <location>
        <begin position="543"/>
        <end position="559"/>
    </location>
</feature>
<evidence type="ECO:0000313" key="4">
    <source>
        <dbReference type="Proteomes" id="UP000327013"/>
    </source>
</evidence>
<reference evidence="3 4" key="1">
    <citation type="submission" date="2019-06" db="EMBL/GenBank/DDBJ databases">
        <title>A chromosomal-level reference genome of Carpinus fangiana (Coryloideae, Betulaceae).</title>
        <authorList>
            <person name="Yang X."/>
            <person name="Wang Z."/>
            <person name="Zhang L."/>
            <person name="Hao G."/>
            <person name="Liu J."/>
            <person name="Yang Y."/>
        </authorList>
    </citation>
    <scope>NUCLEOTIDE SEQUENCE [LARGE SCALE GENOMIC DNA]</scope>
    <source>
        <strain evidence="3">Cfa_2016G</strain>
        <tissue evidence="3">Leaf</tissue>
    </source>
</reference>
<dbReference type="Proteomes" id="UP000327013">
    <property type="component" value="Chromosome 1"/>
</dbReference>
<dbReference type="GO" id="GO:0006623">
    <property type="term" value="P:protein targeting to vacuole"/>
    <property type="evidence" value="ECO:0007669"/>
    <property type="project" value="TreeGrafter"/>
</dbReference>
<dbReference type="InterPro" id="IPR026847">
    <property type="entry name" value="VPS13"/>
</dbReference>
<evidence type="ECO:0000313" key="3">
    <source>
        <dbReference type="EMBL" id="KAE7999833.1"/>
    </source>
</evidence>
<dbReference type="Pfam" id="PF25036">
    <property type="entry name" value="VPS13_VAB"/>
    <property type="match status" value="1"/>
</dbReference>
<keyword evidence="4" id="KW-1185">Reference proteome</keyword>
<dbReference type="GO" id="GO:0045053">
    <property type="term" value="P:protein retention in Golgi apparatus"/>
    <property type="evidence" value="ECO:0007669"/>
    <property type="project" value="TreeGrafter"/>
</dbReference>
<feature type="region of interest" description="Disordered" evidence="1">
    <location>
        <begin position="543"/>
        <end position="563"/>
    </location>
</feature>
<protein>
    <recommendedName>
        <fullName evidence="2">Vacuolar protein sorting-associated protein 13 VPS13 adaptor binding domain-containing protein</fullName>
    </recommendedName>
</protein>
<dbReference type="PANTHER" id="PTHR16166:SF130">
    <property type="entry name" value="PROTEIN SORTING-ASSOCIATED PROTEIN, PUTATIVE (DUF1162)-RELATED"/>
    <property type="match status" value="1"/>
</dbReference>
<gene>
    <name evidence="3" type="ORF">FH972_004228</name>
</gene>
<dbReference type="OrthoDB" id="428159at2759"/>
<accession>A0A5N6QNZ6</accession>
<feature type="region of interest" description="Disordered" evidence="1">
    <location>
        <begin position="701"/>
        <end position="731"/>
    </location>
</feature>
<dbReference type="EMBL" id="CM017321">
    <property type="protein sequence ID" value="KAE7999833.1"/>
    <property type="molecule type" value="Genomic_DNA"/>
</dbReference>
<organism evidence="3 4">
    <name type="scientific">Carpinus fangiana</name>
    <dbReference type="NCBI Taxonomy" id="176857"/>
    <lineage>
        <taxon>Eukaryota</taxon>
        <taxon>Viridiplantae</taxon>
        <taxon>Streptophyta</taxon>
        <taxon>Embryophyta</taxon>
        <taxon>Tracheophyta</taxon>
        <taxon>Spermatophyta</taxon>
        <taxon>Magnoliopsida</taxon>
        <taxon>eudicotyledons</taxon>
        <taxon>Gunneridae</taxon>
        <taxon>Pentapetalae</taxon>
        <taxon>rosids</taxon>
        <taxon>fabids</taxon>
        <taxon>Fagales</taxon>
        <taxon>Betulaceae</taxon>
        <taxon>Carpinus</taxon>
    </lineage>
</organism>
<evidence type="ECO:0000259" key="2">
    <source>
        <dbReference type="Pfam" id="PF25036"/>
    </source>
</evidence>
<dbReference type="PANTHER" id="PTHR16166">
    <property type="entry name" value="VACUOLAR PROTEIN SORTING-ASSOCIATED PROTEIN VPS13"/>
    <property type="match status" value="1"/>
</dbReference>
<sequence length="3059" mass="343820">MFLDNVIRRRVASLLQPWLLEEPELEVKLGLINSHAAAKNLRLNAWVLNELIDETDHFSFKDVTIDSLIVRFSNWFVPAFRIELQGVHVTLAAAELKEEGYSRRVRKRKDSFSEDLKKKLSMFDPEGSALHSVLEGVFVTTSSRNRFTMSFLNLMLKQCQLQMRDISLQVEFAMLNDLFMCLSEIKEFNAESQYLAHGCLLRGLFGAIFLPLKEVSYIVNGTGFEIGFKRKDHINRVLLSTDLFTRIKLDDLQLVEFNLRVPELNLFFSPSDLSIYSALGKISSKESKHARDGRQLWKLAASKVGNVTSAPRLSFHKLVVIVGLWLRYVKTYEHFLSLSGYPADHFLERCCVEMSKDKMFLSSIKYHWKVISDIENELPAEAIAQARRIARHRAVLNVQCVRDTNKESVVNSRFKFICKILHLLAFLLKLICNMFHAIVKLLYLRKVLAQDPKNDGDCRTVSEYPYACSYFILNLGKIVISVCQMKAIQPSVNKKLESHTGISYSDLLSFCLSIDELLLINVQKTCEQSVFLSCGQLRMNSSSLTGASVGESSSKTYPNSVKGHKKERANDLKSILWGEPAQMFPLPETSHTSPAHDAEATCLPVLEHFLGEIWLSWRRGCVKCEENDIKYSKNPCLLFEIKNSLTYPGVKHPNSGFWKCSLILGKLNLALGFSSILSISLLLRQIEDALGWTEDSGRARVLSDSQRSSDEQPEISSIDEQPEISEDSNYKYNGSGMKTVLLRMLPEKHTQIGIFIAGPHIRMSLRKEFDGLNEHMNHTINEDDLHLAFDVHNIEVAVRPTSGSDPASLSGSNDAEKECLLLKEHHTGDIPISDDEKYVSRGCISLGSYLQVSGLNAYVEDSVDKKQSKILELKPITVQLSSFRNHLHSFGTTIVTLTAALSGTATGFTALSYMDELSVLFQVVVVVGSLSSAVSHAYCFFDPIGPVTQEYIRQEIVLAEPEQEEIKVKGAPLICGSVLFKIYGTFKLESLDMVLHVSRRSDNVESSVKIFDALTRRMLAESGLSDCGIWISVKRISIEISCKEQVEVLTDWLGIQFVIFRYQNHIGKHTDHSVLKDLLLQSLNWLYELSLSNCTITLTTDSERPTHWLLINVELGTIFMARCSLKNVLFGAHQLNKLISSASVASEFRTISWEIQGGFIFLETTTLAMFICCSASYLRCVTNLLSVAQSSDKHIGKAEHDADMTRLNDHSVRGYAQETHCGSQQAKKQLMEAFIIDVSAFSLVLVIEEESGSVREFLLEVDAHLKFKLENMRRKFTFDLSRLSIFSQVFHHSVENEIQIPHFSSVTSDDTISCSVSGDPAAGFQHRNGIHLVNEASCSRDPVSLKEFSVKNCASEGMHLSHKNHILERLGAFMAMEKPEDDPHLNQVWLGSGSVSNFDMTISLSEIQVKHHKQRFFKSQVLWFSLISLHAKNDLGEPLRLNYRSGSGFVDISSTNDNGWALWRTLSCEPESYKGDIDWEPYNQLVRRTFFLVNKKNDCAVAFVNGIPEFVQKPGNPFKLKVFQDLSIARDVVKLDSYPVEASENSLQHNAHMGEERTSGQSNSLPCIDIIIGNISLTIVHEPLNSKDRFPLLRGCINNIHLILQVQSTKTRLISTSSTGAYYFDAQRNLWRELLYPVEICIFYRSSFQIHGSNAVSHGVPVHIYCRISKLNIFLTELSLDILLFVTGKLDLAGPFSVRSSMILANCCKVENWSGLNLLCDFYNKQSLSIARNQSASVFLRNSDIANQSSADESVVVQLSIPGSLKTSSIHLSLLEAQALAWRTRVMSVKDSKTYPGPFVVVDISRKSEDGLSIIVSPLTRIHNETRLSMELRFRRPLQNKDETASVLLKSGETIDDSMAMFDAVNLSGGLKKALMSLSVGNFLFSFRPELSDGSKNSKNSVSAEWSDDLEGGKAVRLSGIFDQLSYRVRKALFVGSTKCSFSTAHCILKSNGSGVANMHFLIQRIGRNVPVVQPDKSRDGFKKSDSPVALQEQKEIFLLPTIQVSNFLHSEINVLLSETDVCTTNGCENIWNQATIPFDSTVDFYVNPSIIFFIVTLTAFDTSCKPLNSSDWVKKLSKQRGAIHCLDIDLDFGGGKYFASLRLSRGDRGILEAAIFTPYALKNDTDFPLHFFPPDKKPLSRDEWGKFDSSIPLELGLFLPPKSIRSWFLKSNKVRLKLLEDYASEPLLDLDALSGLTEISLEVEKGSGVKSITKLGMSMGPLCSKVALPSQIVTMVPRYVVLNESEESITVRQCYLQDDMAGMIPIISKQRVTLQLQSGISKRREFNLFENFIRKHRNASDESLIHIQFHLNDSEHSWSGPVCIASLGRFFLKFRKQSNQAAAVEKGVTEYATVHVVEEGSSLVLHFQKPPDISLPYRIENCLSNVAITYYQKESLDPEVLKSVSSVDYVWDDLTLPHKLVVQINGTQVREINLDKVRTWKPLYKLRQHRGLASNLPLINGMETVKIGYEVYTDGPTRVLRICEISGSHKGDTVFQSCAKIQLRVSHLAIHLLECGKQDGDESELSVFMPIIIARLGNIDLVSVLTDQHKYYQISLRSLNLEEKWVGAPFAAMLRRHRLDSSDTNDLLKIVFVQLSASSNVIQVKYSSIVLQPIDLNLDEETLMRVVPFWRTSLSDSHSQSRQFYFDHFEIHPIKIFTNFLPGESYSSYSSAEETLRSLLHSVIKVPPIKNKVVELNGILVTHALITMRELCIRCAQHYSWYVMRAIYIAKGSPLLPPDFVSIFDDLASSSLDVFFDPSRGLMNIPGLTLGTFKLISKCIDGKGFSGTKRYFGDLGNTLRTAGSNVLFAAVTEISDSVLKGAETRGFNGMVIGFHQGILKLAMEPSLLGTALMEGGPDRKIKLDQSPGVDELYIEGYLQAMLDTLYRQEYLRVRVIDNQVFLKNLPPNSSLIEDIMDRVKGFLMSKALLKGDSSKTSRPLHHVQVEKEWKIGPTLQTLCEHIFVSFAIRALRKHADKFTANIKWKRESESDNDKTLVPADPTGDKQKAKFIWKWGVGKFVLSGIVAYIDGRLCRSIPNPLARRIVSGFLLSFLGNDNE</sequence>